<dbReference type="KEGG" id="bsol:FSW04_21535"/>
<sequence>MADVRPLRALHYDLGVVGSLQSVIAPPYDVIDPAQRAHLAARSAHNVVNVDLPQDPLGGDPYEEAARLLALWRHQGAVVRDEHPSMWALQQDYTGPDGRSLTRRGFFARVRVEDYGPGRIRPHERTHPGPKEDRLRLTRATKANLSPIFSLYDDPAGAAWAALAPQLDGDPWGEATDADGTLNRLWKVDDPAAVARVTMAMADVELLIADGHHRYETARVYAEEIGGEGDHRYVLMCLVALQDPGLTIFPTHRLVRGLDADAQQRLGAYLREHFDPQPIELSELRPPDDPTASTPLTMGYLDGHHRQAYRLTLAGQDLADAALAAYPEPYRHLDTAVLEALVLEGVLGMNEESISHLEGLGYSRTDDEARELVLSGEFDCAFFLRSSPVRQVQEIAAAGVNMPPKSTFFYPKVPTGLMFNPLA</sequence>
<dbReference type="AlphaFoldDB" id="A0A5B8U9P5"/>
<dbReference type="EMBL" id="CP042430">
    <property type="protein sequence ID" value="QEC49893.1"/>
    <property type="molecule type" value="Genomic_DNA"/>
</dbReference>
<dbReference type="Proteomes" id="UP000321805">
    <property type="component" value="Chromosome"/>
</dbReference>
<keyword evidence="2" id="KW-1185">Reference proteome</keyword>
<dbReference type="PANTHER" id="PTHR36454">
    <property type="entry name" value="LMO2823 PROTEIN"/>
    <property type="match status" value="1"/>
</dbReference>
<evidence type="ECO:0000313" key="1">
    <source>
        <dbReference type="EMBL" id="QEC49893.1"/>
    </source>
</evidence>
<name>A0A5B8U9P5_9ACTN</name>
<dbReference type="PANTHER" id="PTHR36454:SF1">
    <property type="entry name" value="DUF1015 DOMAIN-CONTAINING PROTEIN"/>
    <property type="match status" value="1"/>
</dbReference>
<gene>
    <name evidence="1" type="ORF">FSW04_21535</name>
</gene>
<reference evidence="1 2" key="1">
    <citation type="journal article" date="2018" name="J. Microbiol.">
        <title>Baekduia soli gen. nov., sp. nov., a novel bacterium isolated from the soil of Baekdu Mountain and proposal of a novel family name, Baekduiaceae fam. nov.</title>
        <authorList>
            <person name="An D.S."/>
            <person name="Siddiqi M.Z."/>
            <person name="Kim K.H."/>
            <person name="Yu H.S."/>
            <person name="Im W.T."/>
        </authorList>
    </citation>
    <scope>NUCLEOTIDE SEQUENCE [LARGE SCALE GENOMIC DNA]</scope>
    <source>
        <strain evidence="1 2">BR7-21</strain>
    </source>
</reference>
<evidence type="ECO:0000313" key="2">
    <source>
        <dbReference type="Proteomes" id="UP000321805"/>
    </source>
</evidence>
<dbReference type="PIRSF" id="PIRSF033563">
    <property type="entry name" value="UCP033563"/>
    <property type="match status" value="1"/>
</dbReference>
<dbReference type="OrthoDB" id="9781616at2"/>
<proteinExistence type="predicted"/>
<dbReference type="Pfam" id="PF06245">
    <property type="entry name" value="DUF1015"/>
    <property type="match status" value="1"/>
</dbReference>
<accession>A0A5B8U9P5</accession>
<dbReference type="RefSeq" id="WP_146922258.1">
    <property type="nucleotide sequence ID" value="NZ_CP042430.1"/>
</dbReference>
<dbReference type="InterPro" id="IPR008323">
    <property type="entry name" value="UCP033563"/>
</dbReference>
<organism evidence="1 2">
    <name type="scientific">Baekduia soli</name>
    <dbReference type="NCBI Taxonomy" id="496014"/>
    <lineage>
        <taxon>Bacteria</taxon>
        <taxon>Bacillati</taxon>
        <taxon>Actinomycetota</taxon>
        <taxon>Thermoleophilia</taxon>
        <taxon>Solirubrobacterales</taxon>
        <taxon>Baekduiaceae</taxon>
        <taxon>Baekduia</taxon>
    </lineage>
</organism>
<protein>
    <submittedName>
        <fullName evidence="1">DUF1015 domain-containing protein</fullName>
    </submittedName>
</protein>